<gene>
    <name evidence="5" type="ORF">TRAES_3BF056300040CFD_c1</name>
</gene>
<dbReference type="InterPro" id="IPR036465">
    <property type="entry name" value="vWFA_dom_sf"/>
</dbReference>
<dbReference type="SMART" id="SM00184">
    <property type="entry name" value="RING"/>
    <property type="match status" value="2"/>
</dbReference>
<evidence type="ECO:0008006" key="6">
    <source>
        <dbReference type="Google" id="ProtNLM"/>
    </source>
</evidence>
<dbReference type="AlphaFoldDB" id="A0A077S6A8"/>
<organism evidence="5">
    <name type="scientific">Triticum aestivum</name>
    <name type="common">Wheat</name>
    <dbReference type="NCBI Taxonomy" id="4565"/>
    <lineage>
        <taxon>Eukaryota</taxon>
        <taxon>Viridiplantae</taxon>
        <taxon>Streptophyta</taxon>
        <taxon>Embryophyta</taxon>
        <taxon>Tracheophyta</taxon>
        <taxon>Spermatophyta</taxon>
        <taxon>Magnoliopsida</taxon>
        <taxon>Liliopsida</taxon>
        <taxon>Poales</taxon>
        <taxon>Poaceae</taxon>
        <taxon>BOP clade</taxon>
        <taxon>Pooideae</taxon>
        <taxon>Triticodae</taxon>
        <taxon>Triticeae</taxon>
        <taxon>Triticinae</taxon>
        <taxon>Triticum</taxon>
    </lineage>
</organism>
<dbReference type="SUPFAM" id="SSF57850">
    <property type="entry name" value="RING/U-box"/>
    <property type="match status" value="1"/>
</dbReference>
<dbReference type="Gene3D" id="3.40.50.410">
    <property type="entry name" value="von Willebrand factor, type A domain"/>
    <property type="match status" value="1"/>
</dbReference>
<protein>
    <recommendedName>
        <fullName evidence="6">VWFA domain-containing protein</fullName>
    </recommendedName>
</protein>
<dbReference type="InterPro" id="IPR051266">
    <property type="entry name" value="CLCR"/>
</dbReference>
<evidence type="ECO:0000256" key="2">
    <source>
        <dbReference type="SAM" id="MobiDB-lite"/>
    </source>
</evidence>
<evidence type="ECO:0000259" key="4">
    <source>
        <dbReference type="PROSITE" id="PS50234"/>
    </source>
</evidence>
<dbReference type="HOGENOM" id="CLU_006228_2_0_1"/>
<keyword evidence="1" id="KW-0479">Metal-binding</keyword>
<dbReference type="EMBL" id="HG670306">
    <property type="protein sequence ID" value="CDM85356.1"/>
    <property type="molecule type" value="Genomic_DNA"/>
</dbReference>
<dbReference type="InterPro" id="IPR002035">
    <property type="entry name" value="VWF_A"/>
</dbReference>
<feature type="domain" description="RING-type" evidence="3">
    <location>
        <begin position="70"/>
        <end position="108"/>
    </location>
</feature>
<sequence length="678" mass="72323">MTCQDGAFTAECDHAFHPRCASGVPACPSCYAKWRATPTFTPRPLSYSPLQPQPGRMPLPFHGARSWSTCAVCKGAVGGAFAGATFTSECEHTFHLSCVMGSVCPVCNTHWPYQVSSYPTFHHYAPPPRPALFPPFMHQPSPMYLPDRAVYDDDEPVEPPAQGAPLGDWDLVQDAANGGGKLVLDAHCEYPAVARGKPHDNFVVLVHAKAPGAVTAAAAQTRAPLDLVTVLDVSGSMAGHKIALLKKAMEFVVDQLGPADRLSVVAFSTAAHRVKAKDAVQLLEAEGGTNILKGLTEAAKVLDGRRHKNAVVSVILLSDGQDTYNLDLGGYGYSSYQTNYRGLVPSSLLSGAGHRSTPIHTFGFGVDHDSSAMHTIAEETGGTFSFIEDEKVVQDSFAQCIGGLLSVVVQEALITVKCVDPVRVRAVKSGRYNTSIDAYGRSASVDVGELYADEERRFLLLVDVPRAGDADDVTQLVKVTCTYRDTATGQVLDVAGENVAVQRPVELAKDQQPSMDVAREKFRVEATEDIAAARAAAERGEYTEAARILERRREALLPALADDARCKALVEELRELSTRVASRREYEKSGRACILTGYSSHAQQRAASAFVAGAEGYGCPQPGGAAPGAAPSILGFGAAGAYATPAMQRMVGASRQIREQQQQPATSKRKSGSNGGAY</sequence>
<accession>A0A077S6A8</accession>
<feature type="domain" description="VWFA" evidence="4">
    <location>
        <begin position="226"/>
        <end position="408"/>
    </location>
</feature>
<dbReference type="SMART" id="SM00327">
    <property type="entry name" value="VWA"/>
    <property type="match status" value="1"/>
</dbReference>
<reference evidence="5" key="1">
    <citation type="journal article" date="2014" name="Science">
        <title>Structural and functional partitioning of bread wheat chromosome 3B.</title>
        <authorList>
            <person name="Choulet F."/>
            <person name="Alberti A."/>
            <person name="Theil S."/>
            <person name="Glover N."/>
            <person name="Barbe V."/>
            <person name="Daron J."/>
            <person name="Pingault L."/>
            <person name="Sourdille P."/>
            <person name="Couloux A."/>
            <person name="Paux E."/>
            <person name="Leroy P."/>
            <person name="Mangenot S."/>
            <person name="Guilhot N."/>
            <person name="Le Gouis J."/>
            <person name="Balfourier F."/>
            <person name="Alaux M."/>
            <person name="Jamilloux V."/>
            <person name="Poulain J."/>
            <person name="Durand C."/>
            <person name="Bellec A."/>
            <person name="Gaspin C."/>
            <person name="Safar J."/>
            <person name="Dolezel J."/>
            <person name="Rogers J."/>
            <person name="Vandepoele K."/>
            <person name="Aury J.M."/>
            <person name="Mayer K."/>
            <person name="Berges H."/>
            <person name="Quesneville H."/>
            <person name="Wincker P."/>
            <person name="Feuillet C."/>
        </authorList>
    </citation>
    <scope>NUCLEOTIDE SEQUENCE</scope>
</reference>
<proteinExistence type="predicted"/>
<evidence type="ECO:0000259" key="3">
    <source>
        <dbReference type="PROSITE" id="PS50089"/>
    </source>
</evidence>
<dbReference type="InterPro" id="IPR032838">
    <property type="entry name" value="Vwaint_dom"/>
</dbReference>
<dbReference type="PROSITE" id="PS50089">
    <property type="entry name" value="ZF_RING_2"/>
    <property type="match status" value="1"/>
</dbReference>
<keyword evidence="1" id="KW-0863">Zinc-finger</keyword>
<dbReference type="PROSITE" id="PS50234">
    <property type="entry name" value="VWFA"/>
    <property type="match status" value="1"/>
</dbReference>
<dbReference type="Pfam" id="PF14624">
    <property type="entry name" value="Vwaint"/>
    <property type="match status" value="1"/>
</dbReference>
<feature type="region of interest" description="Disordered" evidence="2">
    <location>
        <begin position="652"/>
        <end position="678"/>
    </location>
</feature>
<evidence type="ECO:0000256" key="1">
    <source>
        <dbReference type="PROSITE-ProRule" id="PRU00175"/>
    </source>
</evidence>
<dbReference type="PANTHER" id="PTHR10579:SF161">
    <property type="entry name" value="VWFA DOMAIN-CONTAINING PROTEIN"/>
    <property type="match status" value="1"/>
</dbReference>
<name>A0A077S6A8_WHEAT</name>
<keyword evidence="1" id="KW-0862">Zinc</keyword>
<evidence type="ECO:0000313" key="5">
    <source>
        <dbReference type="EMBL" id="CDM85356.1"/>
    </source>
</evidence>
<dbReference type="SUPFAM" id="SSF53300">
    <property type="entry name" value="vWA-like"/>
    <property type="match status" value="1"/>
</dbReference>
<dbReference type="PANTHER" id="PTHR10579">
    <property type="entry name" value="CALCIUM-ACTIVATED CHLORIDE CHANNEL REGULATOR"/>
    <property type="match status" value="1"/>
</dbReference>
<dbReference type="Pfam" id="PF00092">
    <property type="entry name" value="VWA"/>
    <property type="match status" value="1"/>
</dbReference>
<dbReference type="InterPro" id="IPR001841">
    <property type="entry name" value="Znf_RING"/>
</dbReference>
<dbReference type="GO" id="GO:0008270">
    <property type="term" value="F:zinc ion binding"/>
    <property type="evidence" value="ECO:0007669"/>
    <property type="project" value="UniProtKB-KW"/>
</dbReference>